<proteinExistence type="predicted"/>
<dbReference type="Proteomes" id="UP001552479">
    <property type="component" value="Unassembled WGS sequence"/>
</dbReference>
<comment type="caution">
    <text evidence="1">The sequence shown here is derived from an EMBL/GenBank/DDBJ whole genome shotgun (WGS) entry which is preliminary data.</text>
</comment>
<reference evidence="1 2" key="1">
    <citation type="submission" date="2024-06" db="EMBL/GenBank/DDBJ databases">
        <title>The Natural Products Discovery Center: Release of the First 8490 Sequenced Strains for Exploring Actinobacteria Biosynthetic Diversity.</title>
        <authorList>
            <person name="Kalkreuter E."/>
            <person name="Kautsar S.A."/>
            <person name="Yang D."/>
            <person name="Bader C.D."/>
            <person name="Teijaro C.N."/>
            <person name="Fluegel L."/>
            <person name="Davis C.M."/>
            <person name="Simpson J.R."/>
            <person name="Lauterbach L."/>
            <person name="Steele A.D."/>
            <person name="Gui C."/>
            <person name="Meng S."/>
            <person name="Li G."/>
            <person name="Viehrig K."/>
            <person name="Ye F."/>
            <person name="Su P."/>
            <person name="Kiefer A.F."/>
            <person name="Nichols A."/>
            <person name="Cepeda A.J."/>
            <person name="Yan W."/>
            <person name="Fan B."/>
            <person name="Jiang Y."/>
            <person name="Adhikari A."/>
            <person name="Zheng C.-J."/>
            <person name="Schuster L."/>
            <person name="Cowan T.M."/>
            <person name="Smanski M.J."/>
            <person name="Chevrette M.G."/>
            <person name="De Carvalho L.P.S."/>
            <person name="Shen B."/>
        </authorList>
    </citation>
    <scope>NUCLEOTIDE SEQUENCE [LARGE SCALE GENOMIC DNA]</scope>
    <source>
        <strain evidence="1 2">NPDC053791</strain>
    </source>
</reference>
<keyword evidence="2" id="KW-1185">Reference proteome</keyword>
<evidence type="ECO:0000313" key="2">
    <source>
        <dbReference type="Proteomes" id="UP001552479"/>
    </source>
</evidence>
<evidence type="ECO:0000313" key="1">
    <source>
        <dbReference type="EMBL" id="MEV4925425.1"/>
    </source>
</evidence>
<dbReference type="EMBL" id="JBFASG010000022">
    <property type="protein sequence ID" value="MEV4925425.1"/>
    <property type="molecule type" value="Genomic_DNA"/>
</dbReference>
<dbReference type="RefSeq" id="WP_366089145.1">
    <property type="nucleotide sequence ID" value="NZ_JBFASG010000022.1"/>
</dbReference>
<sequence>MAQHPAGTAAGPARPADAAFERVRPVADAVLYEGYLLYPYRRSSGKNRVRWQFGVLAPRDWAEAQGPEVPGVAGACDAWRQRTECLVRVTGPDPVVRVRVRFLQVQRKRVERRTETGGHVAVEALETDGAVHLAFDEAVPQECEIAVRMHDLLVGEREFPVAAPGGATTERVGADAGRVVRERLPLRARALLRAEELDGARGLFRLRLSTENTGAAGPLATREEALRHALAATHTLLGGDGLCFLSLLDPPRWARAHAGRCRNLHTFPVLAGEPGSCDVVLSSPIILSDHPQVAPESPGDLHDAAEIDEILTLRTMLLTDEEKREARATDRRAAAILDRVETMPPEVFGRLHGAIRSLAPRPARPAGEGGQEPVPWWQDGGDDGLCPATDSTLVDGVTVTAGSRVLLAPRGRGADAQDMFLEGRAAVVAAVFHDVDGGVQLAVTVEDDPAAELHGWYGRFHYFRPDEVRPLSADTNVQRPREART</sequence>
<accession>A0ABV3IYW4</accession>
<protein>
    <submittedName>
        <fullName evidence="1">Uncharacterized protein</fullName>
    </submittedName>
</protein>
<organism evidence="1 2">
    <name type="scientific">Streptomyces roseoverticillatus</name>
    <dbReference type="NCBI Taxonomy" id="66429"/>
    <lineage>
        <taxon>Bacteria</taxon>
        <taxon>Bacillati</taxon>
        <taxon>Actinomycetota</taxon>
        <taxon>Actinomycetes</taxon>
        <taxon>Kitasatosporales</taxon>
        <taxon>Streptomycetaceae</taxon>
        <taxon>Streptomyces</taxon>
    </lineage>
</organism>
<gene>
    <name evidence="1" type="ORF">AB0L03_21790</name>
</gene>
<name>A0ABV3IYW4_9ACTN</name>